<dbReference type="Gene3D" id="1.20.1070.10">
    <property type="entry name" value="Rhodopsin 7-helix transmembrane proteins"/>
    <property type="match status" value="1"/>
</dbReference>
<evidence type="ECO:0000256" key="7">
    <source>
        <dbReference type="ARBA" id="ARBA00023170"/>
    </source>
</evidence>
<keyword evidence="4 10" id="KW-1133">Transmembrane helix</keyword>
<dbReference type="AlphaFoldDB" id="A0A0R3UG24"/>
<dbReference type="SUPFAM" id="SSF81321">
    <property type="entry name" value="Family A G protein-coupled receptor-like"/>
    <property type="match status" value="1"/>
</dbReference>
<feature type="transmembrane region" description="Helical" evidence="10">
    <location>
        <begin position="12"/>
        <end position="35"/>
    </location>
</feature>
<evidence type="ECO:0000256" key="10">
    <source>
        <dbReference type="SAM" id="Phobius"/>
    </source>
</evidence>
<feature type="transmembrane region" description="Helical" evidence="10">
    <location>
        <begin position="135"/>
        <end position="158"/>
    </location>
</feature>
<dbReference type="GO" id="GO:0004930">
    <property type="term" value="F:G protein-coupled receptor activity"/>
    <property type="evidence" value="ECO:0007669"/>
    <property type="project" value="UniProtKB-KW"/>
</dbReference>
<evidence type="ECO:0000313" key="14">
    <source>
        <dbReference type="WBParaSite" id="MCU_001376-RA"/>
    </source>
</evidence>
<dbReference type="GO" id="GO:0005886">
    <property type="term" value="C:plasma membrane"/>
    <property type="evidence" value="ECO:0007669"/>
    <property type="project" value="UniProtKB-SubCell"/>
</dbReference>
<feature type="transmembrane region" description="Helical" evidence="10">
    <location>
        <begin position="220"/>
        <end position="242"/>
    </location>
</feature>
<keyword evidence="13" id="KW-1185">Reference proteome</keyword>
<dbReference type="CDD" id="cd00637">
    <property type="entry name" value="7tm_classA_rhodopsin-like"/>
    <property type="match status" value="1"/>
</dbReference>
<gene>
    <name evidence="12" type="ORF">MCOS_LOCUS6126</name>
</gene>
<evidence type="ECO:0000313" key="13">
    <source>
        <dbReference type="Proteomes" id="UP000267029"/>
    </source>
</evidence>
<name>A0A0R3UG24_MESCO</name>
<evidence type="ECO:0000256" key="9">
    <source>
        <dbReference type="ARBA" id="ARBA00023224"/>
    </source>
</evidence>
<evidence type="ECO:0000256" key="5">
    <source>
        <dbReference type="ARBA" id="ARBA00023040"/>
    </source>
</evidence>
<sequence length="492" mass="56749">MEPYLSKIYQPVLLGLVIASLLENVFFILLTIKPLHRLCYLHRRRRKFAFLARTRVNIRSLAYSIQSTAIPFPVQIVAHTNVFAVASQSSDRQPNSRSPKVNQMPSDQRLQFRSRCISAESNEAHCYSTKHRFTFYYFCSLCTSITLLMSATLVNILIEVQTNRGHIHVADERRAIHCLFVGVALVALVMLMSFSLVQLTTDRLIAIFRPFHYWRIMSSWKCLTVIAAGWSVSILFALVPYIHLRLSYKPLRKDFKYCYIIGLQGSEDFRAYSYAFIILVFIIPLCFILWAYAKIYRIVKQSAGRHAENHARYLRQAETKEPRSTADLTLKNGNVECRCFGPPQSAAREPRPLAPPLRCRCFSNLSRTACSQVNHETENRDAVPFLSDYLRKAKSAKSAVWILSSFYGLTLPYMCVIFYQPFIDRCPKCRSVWLDSFERTSVILVYTATVITPVIYAFRDGVLKKRMDSFFRSLKLACVKSTIPNILKKRQE</sequence>
<dbReference type="PANTHER" id="PTHR24246:SF27">
    <property type="entry name" value="ADENOSINE RECEPTOR, ISOFORM A"/>
    <property type="match status" value="1"/>
</dbReference>
<feature type="transmembrane region" description="Helical" evidence="10">
    <location>
        <begin position="399"/>
        <end position="420"/>
    </location>
</feature>
<keyword evidence="7" id="KW-0675">Receptor</keyword>
<dbReference type="InterPro" id="IPR000276">
    <property type="entry name" value="GPCR_Rhodpsn"/>
</dbReference>
<dbReference type="PRINTS" id="PR00237">
    <property type="entry name" value="GPCRRHODOPSN"/>
</dbReference>
<evidence type="ECO:0000256" key="8">
    <source>
        <dbReference type="ARBA" id="ARBA00023180"/>
    </source>
</evidence>
<dbReference type="WBParaSite" id="MCU_001376-RA">
    <property type="protein sequence ID" value="MCU_001376-RA"/>
    <property type="gene ID" value="MCU_001376"/>
</dbReference>
<proteinExistence type="predicted"/>
<keyword evidence="2" id="KW-1003">Cell membrane</keyword>
<feature type="transmembrane region" description="Helical" evidence="10">
    <location>
        <begin position="440"/>
        <end position="458"/>
    </location>
</feature>
<dbReference type="STRING" id="53468.A0A0R3UG24"/>
<keyword evidence="8" id="KW-0325">Glycoprotein</keyword>
<dbReference type="Pfam" id="PF00001">
    <property type="entry name" value="7tm_1"/>
    <property type="match status" value="1"/>
</dbReference>
<dbReference type="EMBL" id="UXSR01005236">
    <property type="protein sequence ID" value="VDD80123.1"/>
    <property type="molecule type" value="Genomic_DNA"/>
</dbReference>
<reference evidence="12 13" key="1">
    <citation type="submission" date="2018-10" db="EMBL/GenBank/DDBJ databases">
        <authorList>
            <consortium name="Pathogen Informatics"/>
        </authorList>
    </citation>
    <scope>NUCLEOTIDE SEQUENCE [LARGE SCALE GENOMIC DNA]</scope>
</reference>
<evidence type="ECO:0000256" key="4">
    <source>
        <dbReference type="ARBA" id="ARBA00022989"/>
    </source>
</evidence>
<dbReference type="PROSITE" id="PS50262">
    <property type="entry name" value="G_PROTEIN_RECEP_F1_2"/>
    <property type="match status" value="1"/>
</dbReference>
<dbReference type="PANTHER" id="PTHR24246">
    <property type="entry name" value="OLFACTORY RECEPTOR AND ADENOSINE RECEPTOR"/>
    <property type="match status" value="1"/>
</dbReference>
<dbReference type="Proteomes" id="UP000267029">
    <property type="component" value="Unassembled WGS sequence"/>
</dbReference>
<dbReference type="OrthoDB" id="6144223at2759"/>
<dbReference type="InterPro" id="IPR017452">
    <property type="entry name" value="GPCR_Rhodpsn_7TM"/>
</dbReference>
<organism evidence="12 13">
    <name type="scientific">Mesocestoides corti</name>
    <name type="common">Flatworm</name>
    <dbReference type="NCBI Taxonomy" id="53468"/>
    <lineage>
        <taxon>Eukaryota</taxon>
        <taxon>Metazoa</taxon>
        <taxon>Spiralia</taxon>
        <taxon>Lophotrochozoa</taxon>
        <taxon>Platyhelminthes</taxon>
        <taxon>Cestoda</taxon>
        <taxon>Eucestoda</taxon>
        <taxon>Cyclophyllidea</taxon>
        <taxon>Mesocestoididae</taxon>
        <taxon>Mesocestoides</taxon>
    </lineage>
</organism>
<evidence type="ECO:0000256" key="3">
    <source>
        <dbReference type="ARBA" id="ARBA00022692"/>
    </source>
</evidence>
<comment type="subcellular location">
    <subcellularLocation>
        <location evidence="1">Cell membrane</location>
        <topology evidence="1">Multi-pass membrane protein</topology>
    </subcellularLocation>
</comment>
<feature type="domain" description="G-protein coupled receptors family 1 profile" evidence="11">
    <location>
        <begin position="178"/>
        <end position="456"/>
    </location>
</feature>
<keyword evidence="6 10" id="KW-0472">Membrane</keyword>
<reference evidence="14" key="2">
    <citation type="submission" date="2019-11" db="UniProtKB">
        <authorList>
            <consortium name="WormBaseParasite"/>
        </authorList>
    </citation>
    <scope>IDENTIFICATION</scope>
</reference>
<protein>
    <submittedName>
        <fullName evidence="14">G_PROTEIN_RECEP_F1_2 domain-containing protein</fullName>
    </submittedName>
</protein>
<keyword evidence="3 10" id="KW-0812">Transmembrane</keyword>
<keyword evidence="9" id="KW-0807">Transducer</keyword>
<evidence type="ECO:0000256" key="2">
    <source>
        <dbReference type="ARBA" id="ARBA00022475"/>
    </source>
</evidence>
<evidence type="ECO:0000259" key="11">
    <source>
        <dbReference type="PROSITE" id="PS50262"/>
    </source>
</evidence>
<accession>A0A0R3UG24</accession>
<keyword evidence="5" id="KW-0297">G-protein coupled receptor</keyword>
<feature type="transmembrane region" description="Helical" evidence="10">
    <location>
        <begin position="271"/>
        <end position="292"/>
    </location>
</feature>
<evidence type="ECO:0000256" key="1">
    <source>
        <dbReference type="ARBA" id="ARBA00004651"/>
    </source>
</evidence>
<feature type="transmembrane region" description="Helical" evidence="10">
    <location>
        <begin position="178"/>
        <end position="199"/>
    </location>
</feature>
<evidence type="ECO:0000256" key="6">
    <source>
        <dbReference type="ARBA" id="ARBA00023136"/>
    </source>
</evidence>
<evidence type="ECO:0000313" key="12">
    <source>
        <dbReference type="EMBL" id="VDD80123.1"/>
    </source>
</evidence>